<evidence type="ECO:0000256" key="4">
    <source>
        <dbReference type="ARBA" id="ARBA00022614"/>
    </source>
</evidence>
<dbReference type="Pfam" id="PF00001">
    <property type="entry name" value="7tm_1"/>
    <property type="match status" value="1"/>
</dbReference>
<reference evidence="19" key="1">
    <citation type="submission" date="2022-12" db="EMBL/GenBank/DDBJ databases">
        <title>Genome assemblies of Blomia tropicalis.</title>
        <authorList>
            <person name="Cui Y."/>
        </authorList>
    </citation>
    <scope>NUCLEOTIDE SEQUENCE</scope>
    <source>
        <tissue evidence="19">Adult mites</tissue>
    </source>
</reference>
<feature type="transmembrane region" description="Helical" evidence="17">
    <location>
        <begin position="504"/>
        <end position="526"/>
    </location>
</feature>
<feature type="region of interest" description="Disordered" evidence="16">
    <location>
        <begin position="705"/>
        <end position="737"/>
    </location>
</feature>
<dbReference type="InterPro" id="IPR002172">
    <property type="entry name" value="LDrepeatLR_classA_rpt"/>
</dbReference>
<dbReference type="InterPro" id="IPR017452">
    <property type="entry name" value="GPCR_Rhodpsn_7TM"/>
</dbReference>
<feature type="transmembrane region" description="Helical" evidence="17">
    <location>
        <begin position="555"/>
        <end position="575"/>
    </location>
</feature>
<keyword evidence="7 17" id="KW-1133">Transmembrane helix</keyword>
<feature type="transmembrane region" description="Helical" evidence="17">
    <location>
        <begin position="425"/>
        <end position="443"/>
    </location>
</feature>
<dbReference type="FunFam" id="1.20.1070.10:FF:000023">
    <property type="entry name" value="Relaxin family peptide receptor 1"/>
    <property type="match status" value="1"/>
</dbReference>
<evidence type="ECO:0000256" key="6">
    <source>
        <dbReference type="ARBA" id="ARBA00022737"/>
    </source>
</evidence>
<dbReference type="InterPro" id="IPR032675">
    <property type="entry name" value="LRR_dom_sf"/>
</dbReference>
<dbReference type="InterPro" id="IPR003591">
    <property type="entry name" value="Leu-rich_rpt_typical-subtyp"/>
</dbReference>
<dbReference type="SMART" id="SM00192">
    <property type="entry name" value="LDLa"/>
    <property type="match status" value="1"/>
</dbReference>
<comment type="similarity">
    <text evidence="2 15">Belongs to the G-protein coupled receptor 1 family.</text>
</comment>
<name>A0A9Q0LY53_BLOTA</name>
<dbReference type="Proteomes" id="UP001142055">
    <property type="component" value="Chromosome 4"/>
</dbReference>
<keyword evidence="4" id="KW-0433">Leucine-rich repeat</keyword>
<dbReference type="InterPro" id="IPR000276">
    <property type="entry name" value="GPCR_Rhodpsn"/>
</dbReference>
<feature type="transmembrane region" description="Helical" evidence="17">
    <location>
        <begin position="604"/>
        <end position="629"/>
    </location>
</feature>
<dbReference type="GO" id="GO:0005886">
    <property type="term" value="C:plasma membrane"/>
    <property type="evidence" value="ECO:0007669"/>
    <property type="project" value="UniProtKB-SubCell"/>
</dbReference>
<dbReference type="Pfam" id="PF13855">
    <property type="entry name" value="LRR_8"/>
    <property type="match status" value="2"/>
</dbReference>
<dbReference type="CDD" id="cd00112">
    <property type="entry name" value="LDLa"/>
    <property type="match status" value="1"/>
</dbReference>
<dbReference type="SUPFAM" id="SSF57424">
    <property type="entry name" value="LDL receptor-like module"/>
    <property type="match status" value="1"/>
</dbReference>
<evidence type="ECO:0000256" key="12">
    <source>
        <dbReference type="ARBA" id="ARBA00023180"/>
    </source>
</evidence>
<evidence type="ECO:0000256" key="5">
    <source>
        <dbReference type="ARBA" id="ARBA00022692"/>
    </source>
</evidence>
<proteinExistence type="inferred from homology"/>
<keyword evidence="11 15" id="KW-0675">Receptor</keyword>
<keyword evidence="10 14" id="KW-1015">Disulfide bond</keyword>
<dbReference type="Gene3D" id="4.10.400.10">
    <property type="entry name" value="Low-density Lipoprotein Receptor"/>
    <property type="match status" value="1"/>
</dbReference>
<sequence>MAINFDRDFTLEEAEIAKQRLDALQLPPCETGYFICADKEYCVKQQYNCDNYPDCQDGSDELNCTDSGKDHYYNKLFSKRPDEDREQQLKTANCSLGFIPDDCSCSDRSLYCVSKGLIHLPNDMPRNVLELDLSGNRFEVIRYDMFKSERYHQLKSLILTKCQIQRIEPGAFRYLTELTYLNLIGNHISRIEDGTFGHQLKLRVLYLSHNPISQIWSSLFNNMPQLVELDLRYCNLSRIEKLTFHKLKNLELLWLQRNRIKWTDSDSFVDLIYLDTLSLAFNQLMYIADGLFYGLESLKSLSLAYNELVEIKNADLEDLVHVEKLDLRANRFKRLPAEIFFNQSVLSYIYFDDFKMCSYAPHVRVCHPTGDGISSVQHLLDNLILRIAVWIVALIACFGNAAVLIGRMLVQELNEVHSFFIKNLAFADFIMGIYLFIIAATDVRYRGEYIKHEAVWRSSWRCHFSGILSTISSEASVLILVFITADRYFSVMHPFTIKRRKMTFAIMAMSFVWIVSAAIAIAPLFINGWVDNFYGSNGVCLPLQIHENFGPGWEYSLLIFCCLNSSAFGFIAFAYMKMSMKIINSGIGLRTTQQKQDRNIARRCGFIVATDGICWLPIVTIKIFALAGLPINQDLYGWVAIFLLPVNSALNPILYTLTTKLFKQNVGRIISNRISSHYRNQRASTNACDNSNSSFVSIPLNPNPILNNPNNHNNHNNPHHDLNNSNNNNNNNHHHQNHRTLNHVLNSPVISNGKFLVPNPYYVGRGGRRSFANVGRNRNGPTPRLILTGRKLVGPTPYNMGSPGYERLFKRYLERKFNPKKQFLPSWTAETKISRQTTSNHNDQQIENLPVKSKSSYTMKNDNNCPTTSTIVHYNRNNGDDDIVSIHSYKSGKLLMEDNNYIDDNNDDNDNCGNVSDDPEISRYNNDDNNYDRHYEHYYRNSKQPRHLSL</sequence>
<evidence type="ECO:0000256" key="14">
    <source>
        <dbReference type="PROSITE-ProRule" id="PRU00124"/>
    </source>
</evidence>
<dbReference type="SMART" id="SM00369">
    <property type="entry name" value="LRR_TYP"/>
    <property type="match status" value="9"/>
</dbReference>
<dbReference type="InterPro" id="IPR036055">
    <property type="entry name" value="LDL_receptor-like_sf"/>
</dbReference>
<dbReference type="PROSITE" id="PS01209">
    <property type="entry name" value="LDLRA_1"/>
    <property type="match status" value="1"/>
</dbReference>
<dbReference type="InterPro" id="IPR023415">
    <property type="entry name" value="LDLR_class-A_CS"/>
</dbReference>
<evidence type="ECO:0000256" key="2">
    <source>
        <dbReference type="ARBA" id="ARBA00010663"/>
    </source>
</evidence>
<dbReference type="GO" id="GO:0008528">
    <property type="term" value="F:G protein-coupled peptide receptor activity"/>
    <property type="evidence" value="ECO:0007669"/>
    <property type="project" value="TreeGrafter"/>
</dbReference>
<dbReference type="PROSITE" id="PS00237">
    <property type="entry name" value="G_PROTEIN_RECEP_F1_1"/>
    <property type="match status" value="1"/>
</dbReference>
<comment type="subcellular location">
    <subcellularLocation>
        <location evidence="1">Cell membrane</location>
        <topology evidence="1">Multi-pass membrane protein</topology>
    </subcellularLocation>
</comment>
<feature type="transmembrane region" description="Helical" evidence="17">
    <location>
        <begin position="463"/>
        <end position="483"/>
    </location>
</feature>
<dbReference type="GO" id="GO:0009755">
    <property type="term" value="P:hormone-mediated signaling pathway"/>
    <property type="evidence" value="ECO:0007669"/>
    <property type="project" value="TreeGrafter"/>
</dbReference>
<dbReference type="SUPFAM" id="SSF52058">
    <property type="entry name" value="L domain-like"/>
    <property type="match status" value="1"/>
</dbReference>
<keyword evidence="12" id="KW-0325">Glycoprotein</keyword>
<protein>
    <recommendedName>
        <fullName evidence="18">G-protein coupled receptors family 1 profile domain-containing protein</fullName>
    </recommendedName>
</protein>
<keyword evidence="8 15" id="KW-0297">G-protein coupled receptor</keyword>
<comment type="caution">
    <text evidence="14">Lacks conserved residue(s) required for the propagation of feature annotation.</text>
</comment>
<dbReference type="EMBL" id="JAPWDV010000004">
    <property type="protein sequence ID" value="KAJ6215392.1"/>
    <property type="molecule type" value="Genomic_DNA"/>
</dbReference>
<comment type="caution">
    <text evidence="19">The sequence shown here is derived from an EMBL/GenBank/DDBJ whole genome shotgun (WGS) entry which is preliminary data.</text>
</comment>
<dbReference type="InterPro" id="IPR001611">
    <property type="entry name" value="Leu-rich_rpt"/>
</dbReference>
<dbReference type="Pfam" id="PF00057">
    <property type="entry name" value="Ldl_recept_a"/>
    <property type="match status" value="1"/>
</dbReference>
<feature type="compositionally biased region" description="Low complexity" evidence="16">
    <location>
        <begin position="705"/>
        <end position="716"/>
    </location>
</feature>
<evidence type="ECO:0000256" key="16">
    <source>
        <dbReference type="SAM" id="MobiDB-lite"/>
    </source>
</evidence>
<keyword evidence="9 17" id="KW-0472">Membrane</keyword>
<keyword evidence="13 15" id="KW-0807">Transducer</keyword>
<dbReference type="Gene3D" id="3.80.10.10">
    <property type="entry name" value="Ribonuclease Inhibitor"/>
    <property type="match status" value="2"/>
</dbReference>
<keyword evidence="6" id="KW-0677">Repeat</keyword>
<evidence type="ECO:0000256" key="10">
    <source>
        <dbReference type="ARBA" id="ARBA00023157"/>
    </source>
</evidence>
<dbReference type="AlphaFoldDB" id="A0A9Q0LY53"/>
<evidence type="ECO:0000256" key="1">
    <source>
        <dbReference type="ARBA" id="ARBA00004651"/>
    </source>
</evidence>
<evidence type="ECO:0000256" key="7">
    <source>
        <dbReference type="ARBA" id="ARBA00022989"/>
    </source>
</evidence>
<gene>
    <name evidence="19" type="ORF">RDWZM_009892</name>
</gene>
<accession>A0A9Q0LY53</accession>
<evidence type="ECO:0000259" key="18">
    <source>
        <dbReference type="PROSITE" id="PS50262"/>
    </source>
</evidence>
<evidence type="ECO:0000256" key="15">
    <source>
        <dbReference type="RuleBase" id="RU000688"/>
    </source>
</evidence>
<feature type="region of interest" description="Disordered" evidence="16">
    <location>
        <begin position="905"/>
        <end position="930"/>
    </location>
</feature>
<dbReference type="PROSITE" id="PS50262">
    <property type="entry name" value="G_PROTEIN_RECEP_F1_2"/>
    <property type="match status" value="1"/>
</dbReference>
<keyword evidence="5 15" id="KW-0812">Transmembrane</keyword>
<dbReference type="PROSITE" id="PS50068">
    <property type="entry name" value="LDLRA_2"/>
    <property type="match status" value="1"/>
</dbReference>
<dbReference type="CDD" id="cd15137">
    <property type="entry name" value="7tmA_Relaxin_R"/>
    <property type="match status" value="1"/>
</dbReference>
<evidence type="ECO:0000313" key="19">
    <source>
        <dbReference type="EMBL" id="KAJ6215392.1"/>
    </source>
</evidence>
<dbReference type="PANTHER" id="PTHR24372:SF77">
    <property type="entry name" value="G-PROTEIN COUPLED RECEPTORS FAMILY 1 PROFILE DOMAIN-CONTAINING PROTEIN"/>
    <property type="match status" value="1"/>
</dbReference>
<feature type="disulfide bond" evidence="14">
    <location>
        <begin position="49"/>
        <end position="64"/>
    </location>
</feature>
<dbReference type="OMA" id="FEIIHET"/>
<evidence type="ECO:0000256" key="13">
    <source>
        <dbReference type="ARBA" id="ARBA00023224"/>
    </source>
</evidence>
<evidence type="ECO:0000256" key="11">
    <source>
        <dbReference type="ARBA" id="ARBA00023170"/>
    </source>
</evidence>
<evidence type="ECO:0000313" key="20">
    <source>
        <dbReference type="Proteomes" id="UP001142055"/>
    </source>
</evidence>
<keyword evidence="20" id="KW-1185">Reference proteome</keyword>
<evidence type="ECO:0000256" key="3">
    <source>
        <dbReference type="ARBA" id="ARBA00022475"/>
    </source>
</evidence>
<dbReference type="PANTHER" id="PTHR24372">
    <property type="entry name" value="GLYCOPROTEIN HORMONE RECEPTOR"/>
    <property type="match status" value="1"/>
</dbReference>
<keyword evidence="3" id="KW-1003">Cell membrane</keyword>
<feature type="transmembrane region" description="Helical" evidence="17">
    <location>
        <begin position="635"/>
        <end position="658"/>
    </location>
</feature>
<dbReference type="PROSITE" id="PS51450">
    <property type="entry name" value="LRR"/>
    <property type="match status" value="2"/>
</dbReference>
<dbReference type="GO" id="GO:0007189">
    <property type="term" value="P:adenylate cyclase-activating G protein-coupled receptor signaling pathway"/>
    <property type="evidence" value="ECO:0007669"/>
    <property type="project" value="TreeGrafter"/>
</dbReference>
<dbReference type="SUPFAM" id="SSF81321">
    <property type="entry name" value="Family A G protein-coupled receptor-like"/>
    <property type="match status" value="1"/>
</dbReference>
<dbReference type="Gene3D" id="1.20.1070.10">
    <property type="entry name" value="Rhodopsin 7-helix transmembrane proteins"/>
    <property type="match status" value="1"/>
</dbReference>
<organism evidence="19 20">
    <name type="scientific">Blomia tropicalis</name>
    <name type="common">Mite</name>
    <dbReference type="NCBI Taxonomy" id="40697"/>
    <lineage>
        <taxon>Eukaryota</taxon>
        <taxon>Metazoa</taxon>
        <taxon>Ecdysozoa</taxon>
        <taxon>Arthropoda</taxon>
        <taxon>Chelicerata</taxon>
        <taxon>Arachnida</taxon>
        <taxon>Acari</taxon>
        <taxon>Acariformes</taxon>
        <taxon>Sarcoptiformes</taxon>
        <taxon>Astigmata</taxon>
        <taxon>Glycyphagoidea</taxon>
        <taxon>Echimyopodidae</taxon>
        <taxon>Blomia</taxon>
    </lineage>
</organism>
<evidence type="ECO:0000256" key="9">
    <source>
        <dbReference type="ARBA" id="ARBA00023136"/>
    </source>
</evidence>
<dbReference type="PRINTS" id="PR01739">
    <property type="entry name" value="RELAXINR"/>
</dbReference>
<evidence type="ECO:0000256" key="17">
    <source>
        <dbReference type="SAM" id="Phobius"/>
    </source>
</evidence>
<dbReference type="InterPro" id="IPR008112">
    <property type="entry name" value="Relaxin_rcpt"/>
</dbReference>
<dbReference type="PRINTS" id="PR00237">
    <property type="entry name" value="GPCRRHODOPSN"/>
</dbReference>
<feature type="domain" description="G-protein coupled receptors family 1 profile" evidence="18">
    <location>
        <begin position="399"/>
        <end position="655"/>
    </location>
</feature>
<feature type="transmembrane region" description="Helical" evidence="17">
    <location>
        <begin position="383"/>
        <end position="405"/>
    </location>
</feature>
<evidence type="ECO:0000256" key="8">
    <source>
        <dbReference type="ARBA" id="ARBA00023040"/>
    </source>
</evidence>